<feature type="transmembrane region" description="Helical" evidence="5">
    <location>
        <begin position="20"/>
        <end position="37"/>
    </location>
</feature>
<feature type="transmembrane region" description="Helical" evidence="5">
    <location>
        <begin position="153"/>
        <end position="173"/>
    </location>
</feature>
<feature type="transmembrane region" description="Helical" evidence="5">
    <location>
        <begin position="185"/>
        <end position="216"/>
    </location>
</feature>
<accession>I8ZH84</accession>
<dbReference type="PANTHER" id="PTHR37422:SF13">
    <property type="entry name" value="LIPOPOLYSACCHARIDE BIOSYNTHESIS PROTEIN PA4999-RELATED"/>
    <property type="match status" value="1"/>
</dbReference>
<feature type="domain" description="O-antigen ligase-related" evidence="6">
    <location>
        <begin position="187"/>
        <end position="326"/>
    </location>
</feature>
<feature type="transmembrane region" description="Helical" evidence="5">
    <location>
        <begin position="109"/>
        <end position="133"/>
    </location>
</feature>
<gene>
    <name evidence="7" type="ORF">HMPREF1058_03305</name>
</gene>
<comment type="subcellular location">
    <subcellularLocation>
        <location evidence="1">Membrane</location>
        <topology evidence="1">Multi-pass membrane protein</topology>
    </subcellularLocation>
</comment>
<feature type="transmembrane region" description="Helical" evidence="5">
    <location>
        <begin position="79"/>
        <end position="97"/>
    </location>
</feature>
<keyword evidence="3 5" id="KW-1133">Transmembrane helix</keyword>
<dbReference type="AlphaFoldDB" id="I8ZH84"/>
<dbReference type="EMBL" id="AGXZ01000029">
    <property type="protein sequence ID" value="EIY74865.1"/>
    <property type="molecule type" value="Genomic_DNA"/>
</dbReference>
<feature type="transmembrane region" description="Helical" evidence="5">
    <location>
        <begin position="315"/>
        <end position="336"/>
    </location>
</feature>
<sequence>MVYFLWGIMFCNYGVEVIPHLSVLRVLTIAFYISVFMRKSNRLILLNIPLKRQFILLFIAYLCTGLFDDRGCSVGLYKAILEYMETFGFILLGYISFYHTNDLHKLLHAILQIALCVSIYSIITYLIGADIVNSQIPGTDFSMNSGARVRIPSFYYSSHIAGAAISSMLIIIISPENNKNIKHRLLLAFLLFIALLFTGSRSSILALFVGLIFVYYYFYSSKVQSHKVLLLVLGLGVVGVVASFISRIPFLSDMFEEGGGDTGGSNIFMRLQQLVYSYELFLQSPYFGNGFKYFWEVVKVDDSFLSSMLLGAESYVFVLLIERGLIQIVTIVYFFFSLIKIFMQYKDKIFIITCMGLTWAFLFNSIVTGNGDKWSYMMIYIGCGLSVIRNCRKNISCTKKQL</sequence>
<organism evidence="7 8">
    <name type="scientific">Phocaeicola vulgatus CL09T03C04</name>
    <dbReference type="NCBI Taxonomy" id="997891"/>
    <lineage>
        <taxon>Bacteria</taxon>
        <taxon>Pseudomonadati</taxon>
        <taxon>Bacteroidota</taxon>
        <taxon>Bacteroidia</taxon>
        <taxon>Bacteroidales</taxon>
        <taxon>Bacteroidaceae</taxon>
        <taxon>Phocaeicola</taxon>
    </lineage>
</organism>
<dbReference type="HOGENOM" id="CLU_684527_0_0_10"/>
<evidence type="ECO:0000259" key="6">
    <source>
        <dbReference type="Pfam" id="PF04932"/>
    </source>
</evidence>
<dbReference type="PANTHER" id="PTHR37422">
    <property type="entry name" value="TEICHURONIC ACID BIOSYNTHESIS PROTEIN TUAE"/>
    <property type="match status" value="1"/>
</dbReference>
<comment type="caution">
    <text evidence="7">The sequence shown here is derived from an EMBL/GenBank/DDBJ whole genome shotgun (WGS) entry which is preliminary data.</text>
</comment>
<evidence type="ECO:0000256" key="2">
    <source>
        <dbReference type="ARBA" id="ARBA00022692"/>
    </source>
</evidence>
<name>I8ZH84_PHOVU</name>
<keyword evidence="2 5" id="KW-0812">Transmembrane</keyword>
<protein>
    <recommendedName>
        <fullName evidence="6">O-antigen ligase-related domain-containing protein</fullName>
    </recommendedName>
</protein>
<reference evidence="7 8" key="1">
    <citation type="submission" date="2012-02" db="EMBL/GenBank/DDBJ databases">
        <title>The Genome Sequence of Bacteroides vulgatus CL09T03C04.</title>
        <authorList>
            <consortium name="The Broad Institute Genome Sequencing Platform"/>
            <person name="Earl A."/>
            <person name="Ward D."/>
            <person name="Feldgarden M."/>
            <person name="Gevers D."/>
            <person name="Zitomersky N.L."/>
            <person name="Coyne M.J."/>
            <person name="Comstock L.E."/>
            <person name="Young S.K."/>
            <person name="Zeng Q."/>
            <person name="Gargeya S."/>
            <person name="Fitzgerald M."/>
            <person name="Haas B."/>
            <person name="Abouelleil A."/>
            <person name="Alvarado L."/>
            <person name="Arachchi H.M."/>
            <person name="Berlin A."/>
            <person name="Chapman S.B."/>
            <person name="Gearin G."/>
            <person name="Goldberg J."/>
            <person name="Griggs A."/>
            <person name="Gujja S."/>
            <person name="Hansen M."/>
            <person name="Heiman D."/>
            <person name="Howarth C."/>
            <person name="Larimer J."/>
            <person name="Lui A."/>
            <person name="MacDonald P.J.P."/>
            <person name="McCowen C."/>
            <person name="Montmayeur A."/>
            <person name="Murphy C."/>
            <person name="Neiman D."/>
            <person name="Pearson M."/>
            <person name="Priest M."/>
            <person name="Roberts A."/>
            <person name="Saif S."/>
            <person name="Shea T."/>
            <person name="Sisk P."/>
            <person name="Stolte C."/>
            <person name="Sykes S."/>
            <person name="Wortman J."/>
            <person name="Nusbaum C."/>
            <person name="Birren B."/>
        </authorList>
    </citation>
    <scope>NUCLEOTIDE SEQUENCE [LARGE SCALE GENOMIC DNA]</scope>
    <source>
        <strain evidence="7 8">CL09T03C04</strain>
    </source>
</reference>
<evidence type="ECO:0000256" key="1">
    <source>
        <dbReference type="ARBA" id="ARBA00004141"/>
    </source>
</evidence>
<evidence type="ECO:0000256" key="3">
    <source>
        <dbReference type="ARBA" id="ARBA00022989"/>
    </source>
</evidence>
<evidence type="ECO:0000256" key="5">
    <source>
        <dbReference type="SAM" id="Phobius"/>
    </source>
</evidence>
<keyword evidence="4 5" id="KW-0472">Membrane</keyword>
<feature type="transmembrane region" description="Helical" evidence="5">
    <location>
        <begin position="228"/>
        <end position="245"/>
    </location>
</feature>
<dbReference type="NCBIfam" id="TIGR04370">
    <property type="entry name" value="glyco_rpt_poly"/>
    <property type="match status" value="1"/>
</dbReference>
<feature type="transmembrane region" description="Helical" evidence="5">
    <location>
        <begin position="348"/>
        <end position="368"/>
    </location>
</feature>
<proteinExistence type="predicted"/>
<dbReference type="Pfam" id="PF04932">
    <property type="entry name" value="Wzy_C"/>
    <property type="match status" value="1"/>
</dbReference>
<dbReference type="GO" id="GO:0016020">
    <property type="term" value="C:membrane"/>
    <property type="evidence" value="ECO:0007669"/>
    <property type="project" value="UniProtKB-SubCell"/>
</dbReference>
<evidence type="ECO:0000256" key="4">
    <source>
        <dbReference type="ARBA" id="ARBA00023136"/>
    </source>
</evidence>
<dbReference type="InterPro" id="IPR007016">
    <property type="entry name" value="O-antigen_ligase-rel_domated"/>
</dbReference>
<dbReference type="InterPro" id="IPR051533">
    <property type="entry name" value="WaaL-like"/>
</dbReference>
<dbReference type="PATRIC" id="fig|997891.3.peg.3475"/>
<feature type="transmembrane region" description="Helical" evidence="5">
    <location>
        <begin position="49"/>
        <end position="67"/>
    </location>
</feature>
<feature type="transmembrane region" description="Helical" evidence="5">
    <location>
        <begin position="374"/>
        <end position="391"/>
    </location>
</feature>
<evidence type="ECO:0000313" key="8">
    <source>
        <dbReference type="Proteomes" id="UP000004219"/>
    </source>
</evidence>
<dbReference type="Proteomes" id="UP000004219">
    <property type="component" value="Unassembled WGS sequence"/>
</dbReference>
<keyword evidence="8" id="KW-1185">Reference proteome</keyword>
<evidence type="ECO:0000313" key="7">
    <source>
        <dbReference type="EMBL" id="EIY74865.1"/>
    </source>
</evidence>